<feature type="compositionally biased region" description="Low complexity" evidence="6">
    <location>
        <begin position="7"/>
        <end position="19"/>
    </location>
</feature>
<keyword evidence="4 5" id="KW-0949">S-adenosyl-L-methionine</keyword>
<dbReference type="EMBL" id="KQ030515">
    <property type="protein sequence ID" value="KJZ75777.1"/>
    <property type="molecule type" value="Genomic_DNA"/>
</dbReference>
<organism evidence="7 8">
    <name type="scientific">Hirsutella minnesotensis 3608</name>
    <dbReference type="NCBI Taxonomy" id="1043627"/>
    <lineage>
        <taxon>Eukaryota</taxon>
        <taxon>Fungi</taxon>
        <taxon>Dikarya</taxon>
        <taxon>Ascomycota</taxon>
        <taxon>Pezizomycotina</taxon>
        <taxon>Sordariomycetes</taxon>
        <taxon>Hypocreomycetidae</taxon>
        <taxon>Hypocreales</taxon>
        <taxon>Ophiocordycipitaceae</taxon>
        <taxon>Hirsutella</taxon>
    </lineage>
</organism>
<dbReference type="InterPro" id="IPR029063">
    <property type="entry name" value="SAM-dependent_MTases_sf"/>
</dbReference>
<dbReference type="PROSITE" id="PS00095">
    <property type="entry name" value="C5_MTASE_2"/>
    <property type="match status" value="1"/>
</dbReference>
<dbReference type="Proteomes" id="UP000054481">
    <property type="component" value="Unassembled WGS sequence"/>
</dbReference>
<reference evidence="7 8" key="1">
    <citation type="journal article" date="2014" name="Genome Biol. Evol.">
        <title>Comparative genomics and transcriptomics analyses reveal divergent lifestyle features of nematode endoparasitic fungus Hirsutella minnesotensis.</title>
        <authorList>
            <person name="Lai Y."/>
            <person name="Liu K."/>
            <person name="Zhang X."/>
            <person name="Zhang X."/>
            <person name="Li K."/>
            <person name="Wang N."/>
            <person name="Shu C."/>
            <person name="Wu Y."/>
            <person name="Wang C."/>
            <person name="Bushley K.E."/>
            <person name="Xiang M."/>
            <person name="Liu X."/>
        </authorList>
    </citation>
    <scope>NUCLEOTIDE SEQUENCE [LARGE SCALE GENOMIC DNA]</scope>
    <source>
        <strain evidence="7 8">3608</strain>
    </source>
</reference>
<dbReference type="GO" id="GO:0032259">
    <property type="term" value="P:methylation"/>
    <property type="evidence" value="ECO:0007669"/>
    <property type="project" value="UniProtKB-KW"/>
</dbReference>
<evidence type="ECO:0000256" key="2">
    <source>
        <dbReference type="ARBA" id="ARBA00022603"/>
    </source>
</evidence>
<dbReference type="PANTHER" id="PTHR10629">
    <property type="entry name" value="CYTOSINE-SPECIFIC METHYLTRANSFERASE"/>
    <property type="match status" value="1"/>
</dbReference>
<evidence type="ECO:0000256" key="3">
    <source>
        <dbReference type="ARBA" id="ARBA00022679"/>
    </source>
</evidence>
<evidence type="ECO:0000313" key="7">
    <source>
        <dbReference type="EMBL" id="KJZ75777.1"/>
    </source>
</evidence>
<dbReference type="PANTHER" id="PTHR10629:SF52">
    <property type="entry name" value="DNA (CYTOSINE-5)-METHYLTRANSFERASE 1"/>
    <property type="match status" value="1"/>
</dbReference>
<name>A0A0F8A115_9HYPO</name>
<dbReference type="EC" id="2.1.1.37" evidence="1"/>
<evidence type="ECO:0000256" key="5">
    <source>
        <dbReference type="PROSITE-ProRule" id="PRU01016"/>
    </source>
</evidence>
<dbReference type="InterPro" id="IPR050390">
    <property type="entry name" value="C5-Methyltransferase"/>
</dbReference>
<evidence type="ECO:0000313" key="8">
    <source>
        <dbReference type="Proteomes" id="UP000054481"/>
    </source>
</evidence>
<keyword evidence="2 5" id="KW-0489">Methyltransferase</keyword>
<dbReference type="Pfam" id="PF00145">
    <property type="entry name" value="DNA_methylase"/>
    <property type="match status" value="2"/>
</dbReference>
<dbReference type="Gene3D" id="3.90.120.10">
    <property type="entry name" value="DNA Methylase, subunit A, domain 2"/>
    <property type="match status" value="1"/>
</dbReference>
<comment type="similarity">
    <text evidence="5">Belongs to the class I-like SAM-binding methyltransferase superfamily. C5-methyltransferase family.</text>
</comment>
<gene>
    <name evidence="7" type="ORF">HIM_04934</name>
</gene>
<evidence type="ECO:0000256" key="4">
    <source>
        <dbReference type="ARBA" id="ARBA00022691"/>
    </source>
</evidence>
<feature type="region of interest" description="Disordered" evidence="6">
    <location>
        <begin position="1"/>
        <end position="21"/>
    </location>
</feature>
<dbReference type="InterPro" id="IPR001525">
    <property type="entry name" value="C5_MeTfrase"/>
</dbReference>
<evidence type="ECO:0000256" key="1">
    <source>
        <dbReference type="ARBA" id="ARBA00011975"/>
    </source>
</evidence>
<dbReference type="Gene3D" id="3.40.50.150">
    <property type="entry name" value="Vaccinia Virus protein VP39"/>
    <property type="match status" value="1"/>
</dbReference>
<dbReference type="PROSITE" id="PS51679">
    <property type="entry name" value="SAM_MT_C5"/>
    <property type="match status" value="1"/>
</dbReference>
<dbReference type="GO" id="GO:0003886">
    <property type="term" value="F:DNA (cytosine-5-)-methyltransferase activity"/>
    <property type="evidence" value="ECO:0007669"/>
    <property type="project" value="UniProtKB-EC"/>
</dbReference>
<dbReference type="GO" id="GO:0003677">
    <property type="term" value="F:DNA binding"/>
    <property type="evidence" value="ECO:0007669"/>
    <property type="project" value="TreeGrafter"/>
</dbReference>
<sequence>MSPSYWSAESPASSPDPASIPELRRRASTCTLPDDEVVDLTSEEFLSEATIDLTNDDLTLTHGVLLLDGELPLENLRYRGEVFRPGDVIEVKGIKIGTYSVEFVEVKIAVQHRNGKPVLRGVPLLRAKALSGILPKKLNEVCMLLFVDQNTTVADRPTLIDVDVDSIVKKRLLIITNETWPTHCYSSLSRGSRDAAASERAKEREKRRAESHGFLVCRWKFTVHFVMQGRNMRVSEQSLQRLRAVDVSNSYYRTSEEALQNRWRGVCAKGGSWNGKQHVDLEMDAGTASEATVGRPRSSGQKYTVFDSFSGAGGVSRGAQSAGFKICYAVDKSEEVWRTYRFNFPDVTLYQTCVQGFIQQTAREHMRVDVLHLSPPCQFFSPAHTHDSVHDDTNISAFFSCHALIKKTRPRMVTLEQTFGIAHERHYHYLRTVIGDLASLDFSVRWKVVPLKTWGSAQDRKRLILIAAGPGYSLPPFPNATHSETSGSGLKSFTTIGQAVRSIPPGTQMHNVESARHFRPPKAAYSPNRLAGTMTTSGTELYHPSGRREFTLREYACLQGFPNRHRFFGSKTSIRRQIGNAFPPNTVELLYRHLQSWMLREDGLDTERPEHANAITLIDDIIDRGSIALLGQGSGEASRPPAREEAIEVDVEIEEVEMMELSISRRSEIIDLT</sequence>
<dbReference type="GO" id="GO:0005634">
    <property type="term" value="C:nucleus"/>
    <property type="evidence" value="ECO:0007669"/>
    <property type="project" value="TreeGrafter"/>
</dbReference>
<feature type="active site" evidence="5">
    <location>
        <position position="377"/>
    </location>
</feature>
<dbReference type="OrthoDB" id="414133at2759"/>
<protein>
    <recommendedName>
        <fullName evidence="1">DNA (cytosine-5-)-methyltransferase</fullName>
        <ecNumber evidence="1">2.1.1.37</ecNumber>
    </recommendedName>
</protein>
<dbReference type="InterPro" id="IPR031303">
    <property type="entry name" value="C5_meth_CS"/>
</dbReference>
<dbReference type="SUPFAM" id="SSF53335">
    <property type="entry name" value="S-adenosyl-L-methionine-dependent methyltransferases"/>
    <property type="match status" value="1"/>
</dbReference>
<keyword evidence="3 5" id="KW-0808">Transferase</keyword>
<evidence type="ECO:0000256" key="6">
    <source>
        <dbReference type="SAM" id="MobiDB-lite"/>
    </source>
</evidence>
<dbReference type="PRINTS" id="PR00105">
    <property type="entry name" value="C5METTRFRASE"/>
</dbReference>
<dbReference type="AlphaFoldDB" id="A0A0F8A115"/>
<accession>A0A0F8A115</accession>
<dbReference type="GO" id="GO:0044027">
    <property type="term" value="P:negative regulation of gene expression via chromosomal CpG island methylation"/>
    <property type="evidence" value="ECO:0007669"/>
    <property type="project" value="TreeGrafter"/>
</dbReference>
<proteinExistence type="inferred from homology"/>
<keyword evidence="8" id="KW-1185">Reference proteome</keyword>